<feature type="domain" description="Major facilitator superfamily (MFS) profile" evidence="7">
    <location>
        <begin position="15"/>
        <end position="406"/>
    </location>
</feature>
<dbReference type="Proteomes" id="UP001524642">
    <property type="component" value="Unassembled WGS sequence"/>
</dbReference>
<evidence type="ECO:0000256" key="2">
    <source>
        <dbReference type="ARBA" id="ARBA00022475"/>
    </source>
</evidence>
<feature type="transmembrane region" description="Helical" evidence="6">
    <location>
        <begin position="139"/>
        <end position="164"/>
    </location>
</feature>
<dbReference type="EMBL" id="JANJOU010000017">
    <property type="protein sequence ID" value="MCR0983985.1"/>
    <property type="molecule type" value="Genomic_DNA"/>
</dbReference>
<name>A0ABT1X798_9PROT</name>
<dbReference type="PROSITE" id="PS50850">
    <property type="entry name" value="MFS"/>
    <property type="match status" value="1"/>
</dbReference>
<dbReference type="PANTHER" id="PTHR43124:SF3">
    <property type="entry name" value="CHLORAMPHENICOL EFFLUX PUMP RV0191"/>
    <property type="match status" value="1"/>
</dbReference>
<evidence type="ECO:0000256" key="3">
    <source>
        <dbReference type="ARBA" id="ARBA00022692"/>
    </source>
</evidence>
<dbReference type="InterPro" id="IPR020846">
    <property type="entry name" value="MFS_dom"/>
</dbReference>
<dbReference type="Gene3D" id="1.20.1250.20">
    <property type="entry name" value="MFS general substrate transporter like domains"/>
    <property type="match status" value="1"/>
</dbReference>
<comment type="subcellular location">
    <subcellularLocation>
        <location evidence="1">Cell membrane</location>
        <topology evidence="1">Multi-pass membrane protein</topology>
    </subcellularLocation>
</comment>
<keyword evidence="4 6" id="KW-1133">Transmembrane helix</keyword>
<proteinExistence type="predicted"/>
<feature type="transmembrane region" description="Helical" evidence="6">
    <location>
        <begin position="81"/>
        <end position="100"/>
    </location>
</feature>
<dbReference type="InterPro" id="IPR050189">
    <property type="entry name" value="MFS_Efflux_Transporters"/>
</dbReference>
<dbReference type="RefSeq" id="WP_257717643.1">
    <property type="nucleotide sequence ID" value="NZ_JANJOU010000017.1"/>
</dbReference>
<dbReference type="Pfam" id="PF07690">
    <property type="entry name" value="MFS_1"/>
    <property type="match status" value="1"/>
</dbReference>
<dbReference type="InterPro" id="IPR011701">
    <property type="entry name" value="MFS"/>
</dbReference>
<feature type="transmembrane region" description="Helical" evidence="6">
    <location>
        <begin position="351"/>
        <end position="370"/>
    </location>
</feature>
<organism evidence="8 9">
    <name type="scientific">Roseomonas populi</name>
    <dbReference type="NCBI Taxonomy" id="3121582"/>
    <lineage>
        <taxon>Bacteria</taxon>
        <taxon>Pseudomonadati</taxon>
        <taxon>Pseudomonadota</taxon>
        <taxon>Alphaproteobacteria</taxon>
        <taxon>Acetobacterales</taxon>
        <taxon>Roseomonadaceae</taxon>
        <taxon>Roseomonas</taxon>
    </lineage>
</organism>
<feature type="transmembrane region" description="Helical" evidence="6">
    <location>
        <begin position="170"/>
        <end position="189"/>
    </location>
</feature>
<evidence type="ECO:0000256" key="4">
    <source>
        <dbReference type="ARBA" id="ARBA00022989"/>
    </source>
</evidence>
<keyword evidence="5 6" id="KW-0472">Membrane</keyword>
<keyword evidence="9" id="KW-1185">Reference proteome</keyword>
<feature type="transmembrane region" description="Helical" evidence="6">
    <location>
        <begin position="283"/>
        <end position="303"/>
    </location>
</feature>
<dbReference type="SUPFAM" id="SSF103473">
    <property type="entry name" value="MFS general substrate transporter"/>
    <property type="match status" value="1"/>
</dbReference>
<keyword evidence="3 6" id="KW-0812">Transmembrane</keyword>
<sequence>MPAPPDDTAARTRRLILLYGLTAFSTSLSARSLDPILPEIARDLAVSTDRIALLATAFALPYALIQPILGPVGDALGKRRIIVIATILTGLALIACALSPGAGPLFVFRALAGAAAGGVYPLIIATFGDRVPVAQRPVALSQLLAFSIIGQIGGGVLSGLVHGLVGWREIIGLGAVPVLLVAAVLWADLRRDPEPPAGRVDAVAAFRRYGEIVRLPMARRVYASVWAEGLLVFGLLPFLAALMASWGMGGPLEAGLAIGAFGLAGVGYALVSRIMLARLGLPAMMRVAGVLAGLGFAIVALSGGRGAGAAPLLAALPVILGLFLVGMGYFTMHNALQTRVTEVAPKARGSAVALHAFSFFVGQSLGPLLFGGLVTGLGAMVALLACGAAMLALGLVLSRVMRMPARGPAA</sequence>
<reference evidence="8 9" key="1">
    <citation type="submission" date="2022-06" db="EMBL/GenBank/DDBJ databases">
        <title>Roseomonas CN29.</title>
        <authorList>
            <person name="Cheng Y."/>
            <person name="He X."/>
        </authorList>
    </citation>
    <scope>NUCLEOTIDE SEQUENCE [LARGE SCALE GENOMIC DNA]</scope>
    <source>
        <strain evidence="8 9">CN29</strain>
    </source>
</reference>
<evidence type="ECO:0000313" key="8">
    <source>
        <dbReference type="EMBL" id="MCR0983985.1"/>
    </source>
</evidence>
<feature type="transmembrane region" description="Helical" evidence="6">
    <location>
        <begin position="309"/>
        <end position="330"/>
    </location>
</feature>
<feature type="transmembrane region" description="Helical" evidence="6">
    <location>
        <begin position="225"/>
        <end position="248"/>
    </location>
</feature>
<keyword evidence="2" id="KW-1003">Cell membrane</keyword>
<dbReference type="InterPro" id="IPR036259">
    <property type="entry name" value="MFS_trans_sf"/>
</dbReference>
<accession>A0ABT1X798</accession>
<protein>
    <submittedName>
        <fullName evidence="8">MFS transporter</fullName>
    </submittedName>
</protein>
<evidence type="ECO:0000259" key="7">
    <source>
        <dbReference type="PROSITE" id="PS50850"/>
    </source>
</evidence>
<dbReference type="CDD" id="cd17324">
    <property type="entry name" value="MFS_NepI_like"/>
    <property type="match status" value="1"/>
</dbReference>
<comment type="caution">
    <text evidence="8">The sequence shown here is derived from an EMBL/GenBank/DDBJ whole genome shotgun (WGS) entry which is preliminary data.</text>
</comment>
<feature type="transmembrane region" description="Helical" evidence="6">
    <location>
        <begin position="106"/>
        <end position="127"/>
    </location>
</feature>
<dbReference type="PANTHER" id="PTHR43124">
    <property type="entry name" value="PURINE EFFLUX PUMP PBUE"/>
    <property type="match status" value="1"/>
</dbReference>
<gene>
    <name evidence="8" type="ORF">NRP21_18175</name>
</gene>
<evidence type="ECO:0000256" key="5">
    <source>
        <dbReference type="ARBA" id="ARBA00023136"/>
    </source>
</evidence>
<evidence type="ECO:0000256" key="6">
    <source>
        <dbReference type="SAM" id="Phobius"/>
    </source>
</evidence>
<feature type="transmembrane region" description="Helical" evidence="6">
    <location>
        <begin position="50"/>
        <end position="69"/>
    </location>
</feature>
<evidence type="ECO:0000256" key="1">
    <source>
        <dbReference type="ARBA" id="ARBA00004651"/>
    </source>
</evidence>
<feature type="transmembrane region" description="Helical" evidence="6">
    <location>
        <begin position="376"/>
        <end position="397"/>
    </location>
</feature>
<feature type="transmembrane region" description="Helical" evidence="6">
    <location>
        <begin position="254"/>
        <end position="271"/>
    </location>
</feature>
<evidence type="ECO:0000313" key="9">
    <source>
        <dbReference type="Proteomes" id="UP001524642"/>
    </source>
</evidence>